<dbReference type="EMBL" id="JAAGVY010000037">
    <property type="protein sequence ID" value="NEN24966.1"/>
    <property type="molecule type" value="Genomic_DNA"/>
</dbReference>
<sequence>MSFNYNTISTPGTGLYKVKGSKHFGYAYNARSEEEIAGLLEKVKAEHHSARHVAYAWRLGIEKEHYRANDDGEPANSAGKPILGQIEKYDLTNVLIAVVRYFGGTKLGVGGLIDAYRTAAQMAIDDATVVEKQLLAHFKIHFEYDRMSEVMLAIRVNAWENFDPDFRQSCSIKIAILPEKKDEIELAFQAFSDIRREYLGIY</sequence>
<protein>
    <submittedName>
        <fullName evidence="3">YigZ family protein</fullName>
    </submittedName>
</protein>
<dbReference type="AlphaFoldDB" id="A0A7K3WU10"/>
<comment type="caution">
    <text evidence="3">The sequence shown here is derived from an EMBL/GenBank/DDBJ whole genome shotgun (WGS) entry which is preliminary data.</text>
</comment>
<evidence type="ECO:0000259" key="2">
    <source>
        <dbReference type="Pfam" id="PF01205"/>
    </source>
</evidence>
<dbReference type="InterPro" id="IPR001498">
    <property type="entry name" value="Impact_N"/>
</dbReference>
<evidence type="ECO:0000256" key="1">
    <source>
        <dbReference type="ARBA" id="ARBA00007665"/>
    </source>
</evidence>
<dbReference type="InterPro" id="IPR036956">
    <property type="entry name" value="Impact_N_sf"/>
</dbReference>
<dbReference type="RefSeq" id="WP_163286358.1">
    <property type="nucleotide sequence ID" value="NZ_JAAGVY010000037.1"/>
</dbReference>
<dbReference type="SUPFAM" id="SSF54211">
    <property type="entry name" value="Ribosomal protein S5 domain 2-like"/>
    <property type="match status" value="1"/>
</dbReference>
<comment type="similarity">
    <text evidence="1">Belongs to the IMPACT family.</text>
</comment>
<accession>A0A7K3WU10</accession>
<proteinExistence type="inferred from homology"/>
<name>A0A7K3WU10_9FLAO</name>
<reference evidence="3 4" key="1">
    <citation type="submission" date="2020-02" db="EMBL/GenBank/DDBJ databases">
        <title>Out from the shadows clarifying the taxonomy of the family Cryomorphaceae and related taxa by utilizing the GTDB taxonomic framework.</title>
        <authorList>
            <person name="Bowman J.P."/>
        </authorList>
    </citation>
    <scope>NUCLEOTIDE SEQUENCE [LARGE SCALE GENOMIC DNA]</scope>
    <source>
        <strain evidence="3 4">QSSC 1-22</strain>
    </source>
</reference>
<dbReference type="Pfam" id="PF01205">
    <property type="entry name" value="Impact_N"/>
    <property type="match status" value="1"/>
</dbReference>
<dbReference type="InterPro" id="IPR020568">
    <property type="entry name" value="Ribosomal_Su5_D2-typ_SF"/>
</dbReference>
<dbReference type="InterPro" id="IPR023582">
    <property type="entry name" value="Impact"/>
</dbReference>
<dbReference type="PANTHER" id="PTHR16301:SF20">
    <property type="entry name" value="IMPACT FAMILY MEMBER YIGZ"/>
    <property type="match status" value="1"/>
</dbReference>
<organism evidence="3 4">
    <name type="scientific">Cryomorpha ignava</name>
    <dbReference type="NCBI Taxonomy" id="101383"/>
    <lineage>
        <taxon>Bacteria</taxon>
        <taxon>Pseudomonadati</taxon>
        <taxon>Bacteroidota</taxon>
        <taxon>Flavobacteriia</taxon>
        <taxon>Flavobacteriales</taxon>
        <taxon>Cryomorphaceae</taxon>
        <taxon>Cryomorpha</taxon>
    </lineage>
</organism>
<keyword evidence="4" id="KW-1185">Reference proteome</keyword>
<feature type="domain" description="Impact N-terminal" evidence="2">
    <location>
        <begin position="19"/>
        <end position="124"/>
    </location>
</feature>
<evidence type="ECO:0000313" key="3">
    <source>
        <dbReference type="EMBL" id="NEN24966.1"/>
    </source>
</evidence>
<dbReference type="GO" id="GO:0006446">
    <property type="term" value="P:regulation of translational initiation"/>
    <property type="evidence" value="ECO:0007669"/>
    <property type="project" value="TreeGrafter"/>
</dbReference>
<dbReference type="Proteomes" id="UP000486602">
    <property type="component" value="Unassembled WGS sequence"/>
</dbReference>
<dbReference type="Gene3D" id="3.30.230.30">
    <property type="entry name" value="Impact, N-terminal domain"/>
    <property type="match status" value="1"/>
</dbReference>
<gene>
    <name evidence="3" type="ORF">G3O08_15810</name>
</gene>
<dbReference type="PANTHER" id="PTHR16301">
    <property type="entry name" value="IMPACT-RELATED"/>
    <property type="match status" value="1"/>
</dbReference>
<dbReference type="GO" id="GO:0005737">
    <property type="term" value="C:cytoplasm"/>
    <property type="evidence" value="ECO:0007669"/>
    <property type="project" value="TreeGrafter"/>
</dbReference>
<evidence type="ECO:0000313" key="4">
    <source>
        <dbReference type="Proteomes" id="UP000486602"/>
    </source>
</evidence>